<accession>A0A6M1SVH5</accession>
<dbReference type="RefSeq" id="WP_165140192.1">
    <property type="nucleotide sequence ID" value="NZ_JAALLT010000002.1"/>
</dbReference>
<evidence type="ECO:0000256" key="1">
    <source>
        <dbReference type="SAM" id="Phobius"/>
    </source>
</evidence>
<feature type="transmembrane region" description="Helical" evidence="1">
    <location>
        <begin position="94"/>
        <end position="114"/>
    </location>
</feature>
<evidence type="ECO:0000313" key="2">
    <source>
        <dbReference type="EMBL" id="NGP76126.1"/>
    </source>
</evidence>
<keyword evidence="1" id="KW-0812">Transmembrane</keyword>
<dbReference type="Proteomes" id="UP000473278">
    <property type="component" value="Unassembled WGS sequence"/>
</dbReference>
<feature type="transmembrane region" description="Helical" evidence="1">
    <location>
        <begin position="120"/>
        <end position="138"/>
    </location>
</feature>
<feature type="transmembrane region" description="Helical" evidence="1">
    <location>
        <begin position="150"/>
        <end position="169"/>
    </location>
</feature>
<evidence type="ECO:0000313" key="3">
    <source>
        <dbReference type="Proteomes" id="UP000473278"/>
    </source>
</evidence>
<name>A0A6M1SVH5_9BACT</name>
<organism evidence="2 3">
    <name type="scientific">Halalkalibaculum roseum</name>
    <dbReference type="NCBI Taxonomy" id="2709311"/>
    <lineage>
        <taxon>Bacteria</taxon>
        <taxon>Pseudomonadati</taxon>
        <taxon>Balneolota</taxon>
        <taxon>Balneolia</taxon>
        <taxon>Balneolales</taxon>
        <taxon>Balneolaceae</taxon>
        <taxon>Halalkalibaculum</taxon>
    </lineage>
</organism>
<dbReference type="InterPro" id="IPR011672">
    <property type="entry name" value="DUF1614"/>
</dbReference>
<sequence>MRGFPPGCLALFLFFVLLILIPFFLAEVMLTALAKLGLSAQQSIMAAIGIFLGSMVNIPLTRFENRGKVKMSPSKMFGLERQLFPGLQQQDSTLLAVNLGGCIIPLMIAAYQIVRLSELGTHYILGCGVVVVANIIICRYTAKPVKNMGIAIPALIPAMAAAVLALFFVPEQAPAVAFTAGVLGPLIGADLLHLNEIKKMGTPIASIGGAGTFDGIVLSGIVATLLA</sequence>
<proteinExistence type="predicted"/>
<feature type="transmembrane region" description="Helical" evidence="1">
    <location>
        <begin position="175"/>
        <end position="192"/>
    </location>
</feature>
<keyword evidence="1" id="KW-0472">Membrane</keyword>
<keyword evidence="3" id="KW-1185">Reference proteome</keyword>
<feature type="transmembrane region" description="Helical" evidence="1">
    <location>
        <begin position="204"/>
        <end position="226"/>
    </location>
</feature>
<dbReference type="EMBL" id="JAALLT010000002">
    <property type="protein sequence ID" value="NGP76126.1"/>
    <property type="molecule type" value="Genomic_DNA"/>
</dbReference>
<keyword evidence="1" id="KW-1133">Transmembrane helix</keyword>
<gene>
    <name evidence="2" type="ORF">G3570_05755</name>
</gene>
<comment type="caution">
    <text evidence="2">The sequence shown here is derived from an EMBL/GenBank/DDBJ whole genome shotgun (WGS) entry which is preliminary data.</text>
</comment>
<dbReference type="Pfam" id="PF07758">
    <property type="entry name" value="DUF1614"/>
    <property type="match status" value="1"/>
</dbReference>
<dbReference type="AlphaFoldDB" id="A0A6M1SVH5"/>
<feature type="transmembrane region" description="Helical" evidence="1">
    <location>
        <begin position="44"/>
        <end position="63"/>
    </location>
</feature>
<protein>
    <submittedName>
        <fullName evidence="2">DUF1614 domain-containing protein</fullName>
    </submittedName>
</protein>
<reference evidence="2 3" key="1">
    <citation type="submission" date="2020-02" db="EMBL/GenBank/DDBJ databases">
        <title>Balneolaceae bacterium YR4-1, complete genome.</title>
        <authorList>
            <person name="Li Y."/>
            <person name="Wu S."/>
        </authorList>
    </citation>
    <scope>NUCLEOTIDE SEQUENCE [LARGE SCALE GENOMIC DNA]</scope>
    <source>
        <strain evidence="2 3">YR4-1</strain>
    </source>
</reference>